<evidence type="ECO:0000313" key="1">
    <source>
        <dbReference type="EMBL" id="ROL41986.1"/>
    </source>
</evidence>
<name>A0A3N0Y701_ANAGA</name>
<evidence type="ECO:0000313" key="2">
    <source>
        <dbReference type="Proteomes" id="UP000281406"/>
    </source>
</evidence>
<comment type="caution">
    <text evidence="1">The sequence shown here is derived from an EMBL/GenBank/DDBJ whole genome shotgun (WGS) entry which is preliminary data.</text>
</comment>
<gene>
    <name evidence="1" type="ORF">DPX16_19835</name>
</gene>
<sequence length="131" mass="14499">MASPQTLQPVLKMKVDELFLFWLSEPSTQAMLKDYLNKIKNGEEIDLSHGDFKSSSTLLTENNNNNIASKTNVTDRMTAALGAPYSPPSAMLPSASGSNNRAGVNARALRRSVSTKKVKHLCILFTMWHYP</sequence>
<protein>
    <submittedName>
        <fullName evidence="1">Serine/threonine-protein phosphatase 2A regulatory subunit B'' subunit beta</fullName>
    </submittedName>
</protein>
<organism evidence="1 2">
    <name type="scientific">Anabarilius grahami</name>
    <name type="common">Kanglang fish</name>
    <name type="synonym">Barilius grahami</name>
    <dbReference type="NCBI Taxonomy" id="495550"/>
    <lineage>
        <taxon>Eukaryota</taxon>
        <taxon>Metazoa</taxon>
        <taxon>Chordata</taxon>
        <taxon>Craniata</taxon>
        <taxon>Vertebrata</taxon>
        <taxon>Euteleostomi</taxon>
        <taxon>Actinopterygii</taxon>
        <taxon>Neopterygii</taxon>
        <taxon>Teleostei</taxon>
        <taxon>Ostariophysi</taxon>
        <taxon>Cypriniformes</taxon>
        <taxon>Xenocyprididae</taxon>
        <taxon>Xenocypridinae</taxon>
        <taxon>Xenocypridinae incertae sedis</taxon>
        <taxon>Anabarilius</taxon>
    </lineage>
</organism>
<proteinExistence type="predicted"/>
<keyword evidence="2" id="KW-1185">Reference proteome</keyword>
<accession>A0A3N0Y701</accession>
<reference evidence="1 2" key="1">
    <citation type="submission" date="2018-10" db="EMBL/GenBank/DDBJ databases">
        <title>Genome assembly for a Yunnan-Guizhou Plateau 3E fish, Anabarilius grahami (Regan), and its evolutionary and genetic applications.</title>
        <authorList>
            <person name="Jiang W."/>
        </authorList>
    </citation>
    <scope>NUCLEOTIDE SEQUENCE [LARGE SCALE GENOMIC DNA]</scope>
    <source>
        <strain evidence="1">AG-KIZ</strain>
        <tissue evidence="1">Muscle</tissue>
    </source>
</reference>
<dbReference type="OrthoDB" id="8958801at2759"/>
<dbReference type="EMBL" id="RJVU01050883">
    <property type="protein sequence ID" value="ROL41986.1"/>
    <property type="molecule type" value="Genomic_DNA"/>
</dbReference>
<dbReference type="Proteomes" id="UP000281406">
    <property type="component" value="Unassembled WGS sequence"/>
</dbReference>
<dbReference type="AlphaFoldDB" id="A0A3N0Y701"/>